<gene>
    <name evidence="2" type="ORF">C493_06507</name>
</gene>
<sequence length="106" mass="11295">MEITVYGPLRAATGSKTVGLEFAGDTVADAIDAFADAYPRAEQYLYDDRGAIRASVRVTVDGERAELEAPISDDASLALMPAVQGGSREGERTGERACERSARSRV</sequence>
<dbReference type="Gene3D" id="3.10.20.30">
    <property type="match status" value="1"/>
</dbReference>
<proteinExistence type="predicted"/>
<dbReference type="EMBL" id="AOHZ01000034">
    <property type="protein sequence ID" value="ELY58634.1"/>
    <property type="molecule type" value="Genomic_DNA"/>
</dbReference>
<dbReference type="Proteomes" id="UP000011602">
    <property type="component" value="Unassembled WGS sequence"/>
</dbReference>
<keyword evidence="3" id="KW-1185">Reference proteome</keyword>
<dbReference type="InterPro" id="IPR054834">
    <property type="entry name" value="SAMP1_3"/>
</dbReference>
<dbReference type="eggNOG" id="arCOG00536">
    <property type="taxonomic scope" value="Archaea"/>
</dbReference>
<dbReference type="InterPro" id="IPR003749">
    <property type="entry name" value="ThiS/MoaD-like"/>
</dbReference>
<feature type="region of interest" description="Disordered" evidence="1">
    <location>
        <begin position="83"/>
        <end position="106"/>
    </location>
</feature>
<dbReference type="InterPro" id="IPR052045">
    <property type="entry name" value="Sulfur_Carrier/Prot_Modifier"/>
</dbReference>
<comment type="caution">
    <text evidence="2">The sequence shown here is derived from an EMBL/GenBank/DDBJ whole genome shotgun (WGS) entry which is preliminary data.</text>
</comment>
<dbReference type="NCBIfam" id="NF041918">
    <property type="entry name" value="SAMP1"/>
    <property type="match status" value="1"/>
</dbReference>
<dbReference type="InterPro" id="IPR012675">
    <property type="entry name" value="Beta-grasp_dom_sf"/>
</dbReference>
<dbReference type="PANTHER" id="PTHR38031">
    <property type="entry name" value="SULFUR CARRIER PROTEIN SLR0821-RELATED"/>
    <property type="match status" value="1"/>
</dbReference>
<dbReference type="AlphaFoldDB" id="L9XA50"/>
<dbReference type="RefSeq" id="WP_007258604.1">
    <property type="nucleotide sequence ID" value="NZ_AOHZ01000034.1"/>
</dbReference>
<dbReference type="CDD" id="cd17040">
    <property type="entry name" value="Ubl_MoaD_like"/>
    <property type="match status" value="1"/>
</dbReference>
<dbReference type="InterPro" id="IPR016155">
    <property type="entry name" value="Mopterin_synth/thiamin_S_b"/>
</dbReference>
<dbReference type="PANTHER" id="PTHR38031:SF1">
    <property type="entry name" value="SULFUR CARRIER PROTEIN CYSO"/>
    <property type="match status" value="1"/>
</dbReference>
<dbReference type="STRING" id="1227499.C493_06507"/>
<dbReference type="Pfam" id="PF02597">
    <property type="entry name" value="ThiS"/>
    <property type="match status" value="1"/>
</dbReference>
<organism evidence="2 3">
    <name type="scientific">Natronolimnohabitans innermongolicus JCM 12255</name>
    <dbReference type="NCBI Taxonomy" id="1227499"/>
    <lineage>
        <taxon>Archaea</taxon>
        <taxon>Methanobacteriati</taxon>
        <taxon>Methanobacteriota</taxon>
        <taxon>Stenosarchaea group</taxon>
        <taxon>Halobacteria</taxon>
        <taxon>Halobacteriales</taxon>
        <taxon>Natrialbaceae</taxon>
        <taxon>Natronolimnohabitans</taxon>
    </lineage>
</organism>
<dbReference type="OrthoDB" id="184665at2157"/>
<dbReference type="SUPFAM" id="SSF54285">
    <property type="entry name" value="MoaD/ThiS"/>
    <property type="match status" value="1"/>
</dbReference>
<name>L9XA50_9EURY</name>
<evidence type="ECO:0000313" key="3">
    <source>
        <dbReference type="Proteomes" id="UP000011602"/>
    </source>
</evidence>
<protein>
    <submittedName>
        <fullName evidence="2">Sulfur carrier protein ThiS</fullName>
    </submittedName>
</protein>
<accession>L9XA50</accession>
<evidence type="ECO:0000313" key="2">
    <source>
        <dbReference type="EMBL" id="ELY58634.1"/>
    </source>
</evidence>
<reference evidence="2 3" key="1">
    <citation type="journal article" date="2014" name="PLoS Genet.">
        <title>Phylogenetically driven sequencing of extremely halophilic archaea reveals strategies for static and dynamic osmo-response.</title>
        <authorList>
            <person name="Becker E.A."/>
            <person name="Seitzer P.M."/>
            <person name="Tritt A."/>
            <person name="Larsen D."/>
            <person name="Krusor M."/>
            <person name="Yao A.I."/>
            <person name="Wu D."/>
            <person name="Madern D."/>
            <person name="Eisen J.A."/>
            <person name="Darling A.E."/>
            <person name="Facciotti M.T."/>
        </authorList>
    </citation>
    <scope>NUCLEOTIDE SEQUENCE [LARGE SCALE GENOMIC DNA]</scope>
    <source>
        <strain evidence="2 3">JCM 12255</strain>
    </source>
</reference>
<feature type="compositionally biased region" description="Basic and acidic residues" evidence="1">
    <location>
        <begin position="88"/>
        <end position="106"/>
    </location>
</feature>
<evidence type="ECO:0000256" key="1">
    <source>
        <dbReference type="SAM" id="MobiDB-lite"/>
    </source>
</evidence>